<protein>
    <submittedName>
        <fullName evidence="2">Uncharacterized protein</fullName>
    </submittedName>
</protein>
<dbReference type="PANTHER" id="PTHR37576:SF2">
    <property type="entry name" value="DEFECT AT LOW TEMPERATURE PROTEIN 1"/>
    <property type="match status" value="1"/>
</dbReference>
<dbReference type="EMBL" id="MU859387">
    <property type="protein sequence ID" value="KAK3947213.1"/>
    <property type="molecule type" value="Genomic_DNA"/>
</dbReference>
<evidence type="ECO:0000313" key="3">
    <source>
        <dbReference type="Proteomes" id="UP001303222"/>
    </source>
</evidence>
<organism evidence="2 3">
    <name type="scientific">Pseudoneurospora amorphoporcata</name>
    <dbReference type="NCBI Taxonomy" id="241081"/>
    <lineage>
        <taxon>Eukaryota</taxon>
        <taxon>Fungi</taxon>
        <taxon>Dikarya</taxon>
        <taxon>Ascomycota</taxon>
        <taxon>Pezizomycotina</taxon>
        <taxon>Sordariomycetes</taxon>
        <taxon>Sordariomycetidae</taxon>
        <taxon>Sordariales</taxon>
        <taxon>Sordariaceae</taxon>
        <taxon>Pseudoneurospora</taxon>
    </lineage>
</organism>
<reference evidence="2" key="2">
    <citation type="submission" date="2023-06" db="EMBL/GenBank/DDBJ databases">
        <authorList>
            <consortium name="Lawrence Berkeley National Laboratory"/>
            <person name="Mondo S.J."/>
            <person name="Hensen N."/>
            <person name="Bonometti L."/>
            <person name="Westerberg I."/>
            <person name="Brannstrom I.O."/>
            <person name="Guillou S."/>
            <person name="Cros-Aarteil S."/>
            <person name="Calhoun S."/>
            <person name="Haridas S."/>
            <person name="Kuo A."/>
            <person name="Pangilinan J."/>
            <person name="Riley R."/>
            <person name="Labutti K."/>
            <person name="Andreopoulos B."/>
            <person name="Lipzen A."/>
            <person name="Chen C."/>
            <person name="Yanf M."/>
            <person name="Daum C."/>
            <person name="Ng V."/>
            <person name="Clum A."/>
            <person name="Steindorff A."/>
            <person name="Ohm R."/>
            <person name="Martin F."/>
            <person name="Silar P."/>
            <person name="Natvig D."/>
            <person name="Lalanne C."/>
            <person name="Gautier V."/>
            <person name="Ament-Velasquez S.L."/>
            <person name="Kruys A."/>
            <person name="Hutchinson M.I."/>
            <person name="Powell A.J."/>
            <person name="Barry K."/>
            <person name="Miller A.N."/>
            <person name="Grigoriev I.V."/>
            <person name="Debuchy R."/>
            <person name="Gladieux P."/>
            <person name="Thoren M.H."/>
            <person name="Johannesson H."/>
        </authorList>
    </citation>
    <scope>NUCLEOTIDE SEQUENCE</scope>
    <source>
        <strain evidence="2">CBS 626.80</strain>
    </source>
</reference>
<gene>
    <name evidence="2" type="ORF">QBC32DRAFT_94156</name>
</gene>
<name>A0AAN6NNC2_9PEZI</name>
<comment type="caution">
    <text evidence="2">The sequence shown here is derived from an EMBL/GenBank/DDBJ whole genome shotgun (WGS) entry which is preliminary data.</text>
</comment>
<sequence length="134" mass="15725">MGFRDGSVVRFWINAFKGVKLTELHHIWASSTSLWEVVKALFRWKALPTVLLTIVFTVANIILSILWSHSMYVPRGRNNSLQWDHRPSHYSQCHVNQLVWNEIFPRTPSHDNISRYVATILHILYPRYATLLVQ</sequence>
<keyword evidence="3" id="KW-1185">Reference proteome</keyword>
<feature type="transmembrane region" description="Helical" evidence="1">
    <location>
        <begin position="46"/>
        <end position="67"/>
    </location>
</feature>
<dbReference type="PANTHER" id="PTHR37576">
    <property type="entry name" value="DEFECT AT LOW TEMPERATURE PROTEIN 1"/>
    <property type="match status" value="1"/>
</dbReference>
<evidence type="ECO:0000313" key="2">
    <source>
        <dbReference type="EMBL" id="KAK3947213.1"/>
    </source>
</evidence>
<accession>A0AAN6NNC2</accession>
<keyword evidence="1" id="KW-1133">Transmembrane helix</keyword>
<keyword evidence="1" id="KW-0812">Transmembrane</keyword>
<proteinExistence type="predicted"/>
<keyword evidence="1" id="KW-0472">Membrane</keyword>
<reference evidence="2" key="1">
    <citation type="journal article" date="2023" name="Mol. Phylogenet. Evol.">
        <title>Genome-scale phylogeny and comparative genomics of the fungal order Sordariales.</title>
        <authorList>
            <person name="Hensen N."/>
            <person name="Bonometti L."/>
            <person name="Westerberg I."/>
            <person name="Brannstrom I.O."/>
            <person name="Guillou S."/>
            <person name="Cros-Aarteil S."/>
            <person name="Calhoun S."/>
            <person name="Haridas S."/>
            <person name="Kuo A."/>
            <person name="Mondo S."/>
            <person name="Pangilinan J."/>
            <person name="Riley R."/>
            <person name="LaButti K."/>
            <person name="Andreopoulos B."/>
            <person name="Lipzen A."/>
            <person name="Chen C."/>
            <person name="Yan M."/>
            <person name="Daum C."/>
            <person name="Ng V."/>
            <person name="Clum A."/>
            <person name="Steindorff A."/>
            <person name="Ohm R.A."/>
            <person name="Martin F."/>
            <person name="Silar P."/>
            <person name="Natvig D.O."/>
            <person name="Lalanne C."/>
            <person name="Gautier V."/>
            <person name="Ament-Velasquez S.L."/>
            <person name="Kruys A."/>
            <person name="Hutchinson M.I."/>
            <person name="Powell A.J."/>
            <person name="Barry K."/>
            <person name="Miller A.N."/>
            <person name="Grigoriev I.V."/>
            <person name="Debuchy R."/>
            <person name="Gladieux P."/>
            <person name="Hiltunen Thoren M."/>
            <person name="Johannesson H."/>
        </authorList>
    </citation>
    <scope>NUCLEOTIDE SEQUENCE</scope>
    <source>
        <strain evidence="2">CBS 626.80</strain>
    </source>
</reference>
<dbReference type="Proteomes" id="UP001303222">
    <property type="component" value="Unassembled WGS sequence"/>
</dbReference>
<evidence type="ECO:0000256" key="1">
    <source>
        <dbReference type="SAM" id="Phobius"/>
    </source>
</evidence>
<dbReference type="AlphaFoldDB" id="A0AAN6NNC2"/>